<proteinExistence type="predicted"/>
<dbReference type="Gene3D" id="1.10.1200.10">
    <property type="entry name" value="ACP-like"/>
    <property type="match status" value="1"/>
</dbReference>
<dbReference type="EMBL" id="VOGC01000004">
    <property type="protein sequence ID" value="MQN01307.1"/>
    <property type="molecule type" value="Genomic_DNA"/>
</dbReference>
<dbReference type="Proteomes" id="UP000460257">
    <property type="component" value="Unassembled WGS sequence"/>
</dbReference>
<accession>A0A6N7J123</accession>
<evidence type="ECO:0000313" key="2">
    <source>
        <dbReference type="Proteomes" id="UP000460257"/>
    </source>
</evidence>
<protein>
    <submittedName>
        <fullName evidence="1">Uncharacterized protein</fullName>
    </submittedName>
</protein>
<evidence type="ECO:0000313" key="1">
    <source>
        <dbReference type="EMBL" id="MQN01307.1"/>
    </source>
</evidence>
<name>A0A6N7J123_9FIRM</name>
<comment type="caution">
    <text evidence="1">The sequence shown here is derived from an EMBL/GenBank/DDBJ whole genome shotgun (WGS) entry which is preliminary data.</text>
</comment>
<organism evidence="1 2">
    <name type="scientific">Candidatus Weimeria bifida</name>
    <dbReference type="NCBI Taxonomy" id="2599074"/>
    <lineage>
        <taxon>Bacteria</taxon>
        <taxon>Bacillati</taxon>
        <taxon>Bacillota</taxon>
        <taxon>Clostridia</taxon>
        <taxon>Lachnospirales</taxon>
        <taxon>Lachnospiraceae</taxon>
        <taxon>Candidatus Weimeria</taxon>
    </lineage>
</organism>
<sequence>MNFIMIMAKVEGAFDITVPDELWGKLSTSQDVIDVVKKLTDEKELRKLQKMSDTL</sequence>
<dbReference type="AlphaFoldDB" id="A0A6N7J123"/>
<gene>
    <name evidence="1" type="ORF">FRC54_05085</name>
</gene>
<keyword evidence="2" id="KW-1185">Reference proteome</keyword>
<reference evidence="1" key="1">
    <citation type="journal article" date="2020" name="Appl. Environ. Microbiol.">
        <title>Medium-Chain Fatty Acid Synthesis by 'Candidatus Weimeria bifida' gen. nov., sp. nov., and 'Candidatus Pseudoramibacter fermentans' sp. nov.</title>
        <authorList>
            <person name="Scarborough M.J."/>
            <person name="Myers K.S."/>
            <person name="Donohue T.J."/>
            <person name="Noguera D.R."/>
        </authorList>
    </citation>
    <scope>NUCLEOTIDE SEQUENCE</scope>
    <source>
        <strain evidence="1">LCO1.1</strain>
    </source>
</reference>
<dbReference type="InterPro" id="IPR036736">
    <property type="entry name" value="ACP-like_sf"/>
</dbReference>